<evidence type="ECO:0000256" key="3">
    <source>
        <dbReference type="ARBA" id="ARBA00022448"/>
    </source>
</evidence>
<name>A0A085Z8A2_9FLAO</name>
<dbReference type="GO" id="GO:0015562">
    <property type="term" value="F:efflux transmembrane transporter activity"/>
    <property type="evidence" value="ECO:0007669"/>
    <property type="project" value="InterPro"/>
</dbReference>
<dbReference type="STRING" id="236814.IX39_08555"/>
<evidence type="ECO:0000256" key="7">
    <source>
        <dbReference type="ARBA" id="ARBA00023237"/>
    </source>
</evidence>
<dbReference type="eggNOG" id="COG1538">
    <property type="taxonomic scope" value="Bacteria"/>
</dbReference>
<dbReference type="PANTHER" id="PTHR30026">
    <property type="entry name" value="OUTER MEMBRANE PROTEIN TOLC"/>
    <property type="match status" value="1"/>
</dbReference>
<dbReference type="Gene3D" id="1.20.1600.10">
    <property type="entry name" value="Outer membrane efflux proteins (OEP)"/>
    <property type="match status" value="1"/>
</dbReference>
<keyword evidence="3" id="KW-0813">Transport</keyword>
<evidence type="ECO:0000256" key="6">
    <source>
        <dbReference type="ARBA" id="ARBA00023136"/>
    </source>
</evidence>
<evidence type="ECO:0000313" key="9">
    <source>
        <dbReference type="EMBL" id="KFF00666.1"/>
    </source>
</evidence>
<dbReference type="Pfam" id="PF02321">
    <property type="entry name" value="OEP"/>
    <property type="match status" value="2"/>
</dbReference>
<protein>
    <submittedName>
        <fullName evidence="9">Transporter</fullName>
    </submittedName>
</protein>
<gene>
    <name evidence="9" type="ORF">IX39_08555</name>
</gene>
<dbReference type="EMBL" id="JPRP01000001">
    <property type="protein sequence ID" value="KFF00666.1"/>
    <property type="molecule type" value="Genomic_DNA"/>
</dbReference>
<keyword evidence="10" id="KW-1185">Reference proteome</keyword>
<comment type="similarity">
    <text evidence="2">Belongs to the outer membrane factor (OMF) (TC 1.B.17) family.</text>
</comment>
<dbReference type="GO" id="GO:0009279">
    <property type="term" value="C:cell outer membrane"/>
    <property type="evidence" value="ECO:0007669"/>
    <property type="project" value="UniProtKB-SubCell"/>
</dbReference>
<dbReference type="RefSeq" id="WP_034675151.1">
    <property type="nucleotide sequence ID" value="NZ_FPAP01000001.1"/>
</dbReference>
<keyword evidence="5" id="KW-0812">Transmembrane</keyword>
<keyword evidence="8" id="KW-0175">Coiled coil</keyword>
<keyword evidence="7" id="KW-0998">Cell outer membrane</keyword>
<dbReference type="InterPro" id="IPR051906">
    <property type="entry name" value="TolC-like"/>
</dbReference>
<comment type="subcellular location">
    <subcellularLocation>
        <location evidence="1">Cell outer membrane</location>
    </subcellularLocation>
</comment>
<sequence>MSKKIIILFLFISWLNTYAQKNWTLKQCIEYGLKNNRNNTIYANEKLAADAKAKEVLADYLPKVSLTSTLDNNLKLQQSVIPAGIFGPDEIRVSLTQKYNSNFVGQLDQVIYDQSLLTGLKANKYNKLRADLNIEQSNEAIIYNISIAYFQIFVYNEQLELLEYNKETYQRQIEIYRLQVDKGVTLQKDLDKVNVDYNNTISQIRVAESNLKLAENELKYEMGYPINDLLAVNISTEPEIPLKSEDNADTFSAASRIDYKLSELKIKTLEIEQTRIKAEGLPKLSGYFRYGAVGFGDNLNGAYDQLLPYSAVGLKLSIPILDFYKRNAQYKQAKINRINAEESLKLAEGKYKVEYENASTKLVQAQTNVENDKRNVELAESVLKVTDLQFQKGTTNLTDWLNTQNSLREAQNSYLNSLYSFYQARIDLEKAAGTLKTFYNSL</sequence>
<proteinExistence type="inferred from homology"/>
<reference evidence="9 10" key="1">
    <citation type="submission" date="2014-07" db="EMBL/GenBank/DDBJ databases">
        <title>Genome of Chryseobacterium formosense LMG 24722.</title>
        <authorList>
            <person name="Pipes S.E."/>
            <person name="Stropko S.J."/>
            <person name="Newman J.D."/>
        </authorList>
    </citation>
    <scope>NUCLEOTIDE SEQUENCE [LARGE SCALE GENOMIC DNA]</scope>
    <source>
        <strain evidence="9 10">LMG 24722</strain>
    </source>
</reference>
<evidence type="ECO:0000256" key="8">
    <source>
        <dbReference type="SAM" id="Coils"/>
    </source>
</evidence>
<feature type="coiled-coil region" evidence="8">
    <location>
        <begin position="330"/>
        <end position="375"/>
    </location>
</feature>
<dbReference type="InterPro" id="IPR003423">
    <property type="entry name" value="OMP_efflux"/>
</dbReference>
<dbReference type="Proteomes" id="UP000028713">
    <property type="component" value="Unassembled WGS sequence"/>
</dbReference>
<organism evidence="9 10">
    <name type="scientific">Chryseobacterium formosense</name>
    <dbReference type="NCBI Taxonomy" id="236814"/>
    <lineage>
        <taxon>Bacteria</taxon>
        <taxon>Pseudomonadati</taxon>
        <taxon>Bacteroidota</taxon>
        <taxon>Flavobacteriia</taxon>
        <taxon>Flavobacteriales</taxon>
        <taxon>Weeksellaceae</taxon>
        <taxon>Chryseobacterium group</taxon>
        <taxon>Chryseobacterium</taxon>
    </lineage>
</organism>
<accession>A0A085Z8A2</accession>
<feature type="coiled-coil region" evidence="8">
    <location>
        <begin position="159"/>
        <end position="217"/>
    </location>
</feature>
<evidence type="ECO:0000256" key="2">
    <source>
        <dbReference type="ARBA" id="ARBA00007613"/>
    </source>
</evidence>
<evidence type="ECO:0000256" key="4">
    <source>
        <dbReference type="ARBA" id="ARBA00022452"/>
    </source>
</evidence>
<evidence type="ECO:0000313" key="10">
    <source>
        <dbReference type="Proteomes" id="UP000028713"/>
    </source>
</evidence>
<evidence type="ECO:0000256" key="5">
    <source>
        <dbReference type="ARBA" id="ARBA00022692"/>
    </source>
</evidence>
<dbReference type="PANTHER" id="PTHR30026:SF20">
    <property type="entry name" value="OUTER MEMBRANE PROTEIN TOLC"/>
    <property type="match status" value="1"/>
</dbReference>
<dbReference type="SUPFAM" id="SSF56954">
    <property type="entry name" value="Outer membrane efflux proteins (OEP)"/>
    <property type="match status" value="1"/>
</dbReference>
<comment type="caution">
    <text evidence="9">The sequence shown here is derived from an EMBL/GenBank/DDBJ whole genome shotgun (WGS) entry which is preliminary data.</text>
</comment>
<dbReference type="GO" id="GO:0015288">
    <property type="term" value="F:porin activity"/>
    <property type="evidence" value="ECO:0007669"/>
    <property type="project" value="TreeGrafter"/>
</dbReference>
<evidence type="ECO:0000256" key="1">
    <source>
        <dbReference type="ARBA" id="ARBA00004442"/>
    </source>
</evidence>
<keyword evidence="6" id="KW-0472">Membrane</keyword>
<dbReference type="OrthoDB" id="9811587at2"/>
<dbReference type="AlphaFoldDB" id="A0A085Z8A2"/>
<keyword evidence="4" id="KW-1134">Transmembrane beta strand</keyword>
<dbReference type="GO" id="GO:1990281">
    <property type="term" value="C:efflux pump complex"/>
    <property type="evidence" value="ECO:0007669"/>
    <property type="project" value="TreeGrafter"/>
</dbReference>